<reference evidence="1 2" key="1">
    <citation type="journal article" date="2016" name="Nat. Commun.">
        <title>Thousands of microbial genomes shed light on interconnected biogeochemical processes in an aquifer system.</title>
        <authorList>
            <person name="Anantharaman K."/>
            <person name="Brown C.T."/>
            <person name="Hug L.A."/>
            <person name="Sharon I."/>
            <person name="Castelle C.J."/>
            <person name="Probst A.J."/>
            <person name="Thomas B.C."/>
            <person name="Singh A."/>
            <person name="Wilkins M.J."/>
            <person name="Karaoz U."/>
            <person name="Brodie E.L."/>
            <person name="Williams K.H."/>
            <person name="Hubbard S.S."/>
            <person name="Banfield J.F."/>
        </authorList>
    </citation>
    <scope>NUCLEOTIDE SEQUENCE [LARGE SCALE GENOMIC DNA]</scope>
</reference>
<name>A0A1F6PB75_9BACT</name>
<evidence type="ECO:0000313" key="1">
    <source>
        <dbReference type="EMBL" id="OGH93411.1"/>
    </source>
</evidence>
<organism evidence="1 2">
    <name type="scientific">Candidatus Magasanikbacteria bacterium RIFOXYD1_FULL_40_23</name>
    <dbReference type="NCBI Taxonomy" id="1798705"/>
    <lineage>
        <taxon>Bacteria</taxon>
        <taxon>Candidatus Magasanikiibacteriota</taxon>
    </lineage>
</organism>
<dbReference type="Proteomes" id="UP000176634">
    <property type="component" value="Unassembled WGS sequence"/>
</dbReference>
<sequence length="93" mass="10779">MSASNQSQRDKKTPEARGLPFRNLRILEQRLNVFLVAPQDGLQVNPTNVQRFSVLNMDQNETLLGTITSQGRWFSEEELTARVRDLLPRNNRR</sequence>
<evidence type="ECO:0000313" key="2">
    <source>
        <dbReference type="Proteomes" id="UP000176634"/>
    </source>
</evidence>
<protein>
    <submittedName>
        <fullName evidence="1">Uncharacterized protein</fullName>
    </submittedName>
</protein>
<accession>A0A1F6PB75</accession>
<dbReference type="AlphaFoldDB" id="A0A1F6PB75"/>
<gene>
    <name evidence="1" type="ORF">A2563_02270</name>
</gene>
<comment type="caution">
    <text evidence="1">The sequence shown here is derived from an EMBL/GenBank/DDBJ whole genome shotgun (WGS) entry which is preliminary data.</text>
</comment>
<proteinExistence type="predicted"/>
<dbReference type="EMBL" id="MFRA01000001">
    <property type="protein sequence ID" value="OGH93411.1"/>
    <property type="molecule type" value="Genomic_DNA"/>
</dbReference>